<dbReference type="SUPFAM" id="SSF88659">
    <property type="entry name" value="Sigma3 and sigma4 domains of RNA polymerase sigma factors"/>
    <property type="match status" value="1"/>
</dbReference>
<comment type="similarity">
    <text evidence="1">Belongs to the sigma-70 factor family. ECF subfamily.</text>
</comment>
<keyword evidence="4" id="KW-0804">Transcription</keyword>
<dbReference type="PANTHER" id="PTHR43133">
    <property type="entry name" value="RNA POLYMERASE ECF-TYPE SIGMA FACTO"/>
    <property type="match status" value="1"/>
</dbReference>
<dbReference type="InterPro" id="IPR014284">
    <property type="entry name" value="RNA_pol_sigma-70_dom"/>
</dbReference>
<organism evidence="6 7">
    <name type="scientific">Cyclobacterium marinum (strain ATCC 25205 / DSM 745 / LMG 13164 / NCIMB 1802)</name>
    <name type="common">Flectobacillus marinus</name>
    <dbReference type="NCBI Taxonomy" id="880070"/>
    <lineage>
        <taxon>Bacteria</taxon>
        <taxon>Pseudomonadati</taxon>
        <taxon>Bacteroidota</taxon>
        <taxon>Cytophagia</taxon>
        <taxon>Cytophagales</taxon>
        <taxon>Cyclobacteriaceae</taxon>
        <taxon>Cyclobacterium</taxon>
    </lineage>
</organism>
<name>G0J8H1_CYCMS</name>
<dbReference type="RefSeq" id="WP_014023050.1">
    <property type="nucleotide sequence ID" value="NC_015914.1"/>
</dbReference>
<evidence type="ECO:0000256" key="1">
    <source>
        <dbReference type="ARBA" id="ARBA00010641"/>
    </source>
</evidence>
<dbReference type="OrthoDB" id="9150024at2"/>
<dbReference type="NCBIfam" id="TIGR02937">
    <property type="entry name" value="sigma70-ECF"/>
    <property type="match status" value="1"/>
</dbReference>
<dbReference type="AlphaFoldDB" id="G0J8H1"/>
<dbReference type="GO" id="GO:0003677">
    <property type="term" value="F:DNA binding"/>
    <property type="evidence" value="ECO:0007669"/>
    <property type="project" value="InterPro"/>
</dbReference>
<dbReference type="InterPro" id="IPR013325">
    <property type="entry name" value="RNA_pol_sigma_r2"/>
</dbReference>
<evidence type="ECO:0000256" key="4">
    <source>
        <dbReference type="ARBA" id="ARBA00023163"/>
    </source>
</evidence>
<evidence type="ECO:0000259" key="5">
    <source>
        <dbReference type="Pfam" id="PF08281"/>
    </source>
</evidence>
<dbReference type="KEGG" id="cmr:Cycma_5087"/>
<dbReference type="Gene3D" id="1.10.1740.10">
    <property type="match status" value="1"/>
</dbReference>
<dbReference type="InterPro" id="IPR036388">
    <property type="entry name" value="WH-like_DNA-bd_sf"/>
</dbReference>
<dbReference type="Gene3D" id="1.10.10.10">
    <property type="entry name" value="Winged helix-like DNA-binding domain superfamily/Winged helix DNA-binding domain"/>
    <property type="match status" value="1"/>
</dbReference>
<dbReference type="InterPro" id="IPR039425">
    <property type="entry name" value="RNA_pol_sigma-70-like"/>
</dbReference>
<proteinExistence type="inferred from homology"/>
<keyword evidence="7" id="KW-1185">Reference proteome</keyword>
<dbReference type="Pfam" id="PF08281">
    <property type="entry name" value="Sigma70_r4_2"/>
    <property type="match status" value="1"/>
</dbReference>
<evidence type="ECO:0000313" key="6">
    <source>
        <dbReference type="EMBL" id="AEL28771.1"/>
    </source>
</evidence>
<dbReference type="GO" id="GO:0006352">
    <property type="term" value="P:DNA-templated transcription initiation"/>
    <property type="evidence" value="ECO:0007669"/>
    <property type="project" value="InterPro"/>
</dbReference>
<gene>
    <name evidence="6" type="ordered locus">Cycma_5087</name>
</gene>
<dbReference type="SUPFAM" id="SSF88946">
    <property type="entry name" value="Sigma2 domain of RNA polymerase sigma factors"/>
    <property type="match status" value="1"/>
</dbReference>
<protein>
    <submittedName>
        <fullName evidence="6">RNA polymerase, sigma-24 subunit, ECF subfamily</fullName>
    </submittedName>
</protein>
<dbReference type="PANTHER" id="PTHR43133:SF46">
    <property type="entry name" value="RNA POLYMERASE SIGMA-70 FACTOR ECF SUBFAMILY"/>
    <property type="match status" value="1"/>
</dbReference>
<reference evidence="7" key="1">
    <citation type="submission" date="2011-07" db="EMBL/GenBank/DDBJ databases">
        <title>The complete genome of Cyclobacterium marinum DSM 745.</title>
        <authorList>
            <person name="Lucas S."/>
            <person name="Han J."/>
            <person name="Lapidus A."/>
            <person name="Bruce D."/>
            <person name="Goodwin L."/>
            <person name="Pitluck S."/>
            <person name="Peters L."/>
            <person name="Kyrpides N."/>
            <person name="Mavromatis K."/>
            <person name="Ivanova N."/>
            <person name="Ovchinnikova G."/>
            <person name="Chertkov O."/>
            <person name="Detter J.C."/>
            <person name="Tapia R."/>
            <person name="Han C."/>
            <person name="Land M."/>
            <person name="Hauser L."/>
            <person name="Markowitz V."/>
            <person name="Cheng J.-F."/>
            <person name="Hugenholtz P."/>
            <person name="Woyke T."/>
            <person name="Wu D."/>
            <person name="Tindall B."/>
            <person name="Schuetze A."/>
            <person name="Brambilla E."/>
            <person name="Klenk H.-P."/>
            <person name="Eisen J.A."/>
        </authorList>
    </citation>
    <scope>NUCLEOTIDE SEQUENCE [LARGE SCALE GENOMIC DNA]</scope>
    <source>
        <strain evidence="7">ATCC 25205 / DSM 745 / LMG 13164 / NCIMB 1802</strain>
    </source>
</reference>
<sequence>MNKPTQNTRHYSGKTDLQSFPNDVPVIDDAKLWQQFKGGSETAFIKIYNENFDVLLSYGCQFSRNQELVEDCIQDVFIYLRQKRKSLGATDCIRFYLMKCMKRKLFEEIKSSNKSLSEIHQDGFQVVYSHEDFLIDRQIQKERSDQLNKALSILSRKQREAIYYFYFQSLNYSQISELLGFDHVKSARNLVYKALSMLKSAMK</sequence>
<feature type="domain" description="RNA polymerase sigma factor 70 region 4 type 2" evidence="5">
    <location>
        <begin position="145"/>
        <end position="196"/>
    </location>
</feature>
<dbReference type="eggNOG" id="COG1595">
    <property type="taxonomic scope" value="Bacteria"/>
</dbReference>
<evidence type="ECO:0000313" key="7">
    <source>
        <dbReference type="Proteomes" id="UP000001635"/>
    </source>
</evidence>
<keyword evidence="2" id="KW-0805">Transcription regulation</keyword>
<dbReference type="GO" id="GO:0016987">
    <property type="term" value="F:sigma factor activity"/>
    <property type="evidence" value="ECO:0007669"/>
    <property type="project" value="UniProtKB-KW"/>
</dbReference>
<dbReference type="InterPro" id="IPR013249">
    <property type="entry name" value="RNA_pol_sigma70_r4_t2"/>
</dbReference>
<evidence type="ECO:0000256" key="3">
    <source>
        <dbReference type="ARBA" id="ARBA00023082"/>
    </source>
</evidence>
<evidence type="ECO:0000256" key="2">
    <source>
        <dbReference type="ARBA" id="ARBA00023015"/>
    </source>
</evidence>
<accession>G0J8H1</accession>
<dbReference type="EMBL" id="CP002955">
    <property type="protein sequence ID" value="AEL28771.1"/>
    <property type="molecule type" value="Genomic_DNA"/>
</dbReference>
<keyword evidence="3" id="KW-0731">Sigma factor</keyword>
<dbReference type="InterPro" id="IPR013324">
    <property type="entry name" value="RNA_pol_sigma_r3/r4-like"/>
</dbReference>
<dbReference type="Proteomes" id="UP000001635">
    <property type="component" value="Chromosome"/>
</dbReference>
<dbReference type="STRING" id="880070.Cycma_5087"/>
<dbReference type="HOGENOM" id="CLU_047691_4_2_10"/>